<keyword evidence="3" id="KW-1185">Reference proteome</keyword>
<reference evidence="2 3" key="1">
    <citation type="submission" date="2018-03" db="EMBL/GenBank/DDBJ databases">
        <title>Aquarubrobacter algicola gen. nov., sp. nov., a novel actinobacterium isolated from shallow eutrophic lake during the end of cyanobacterial harmful algal blooms.</title>
        <authorList>
            <person name="Chun S.J."/>
        </authorList>
    </citation>
    <scope>NUCLEOTIDE SEQUENCE [LARGE SCALE GENOMIC DNA]</scope>
    <source>
        <strain evidence="2 3">Seoho-28</strain>
    </source>
</reference>
<keyword evidence="1" id="KW-1133">Transmembrane helix</keyword>
<gene>
    <name evidence="2" type="ORF">C7Y72_12010</name>
</gene>
<keyword evidence="1" id="KW-0472">Membrane</keyword>
<feature type="transmembrane region" description="Helical" evidence="1">
    <location>
        <begin position="247"/>
        <end position="264"/>
    </location>
</feature>
<proteinExistence type="predicted"/>
<keyword evidence="1" id="KW-0812">Transmembrane</keyword>
<feature type="transmembrane region" description="Helical" evidence="1">
    <location>
        <begin position="190"/>
        <end position="209"/>
    </location>
</feature>
<accession>A0A2T4UM45</accession>
<dbReference type="EMBL" id="PYYB01000001">
    <property type="protein sequence ID" value="PTL60312.1"/>
    <property type="molecule type" value="Genomic_DNA"/>
</dbReference>
<protein>
    <recommendedName>
        <fullName evidence="4">Glycosyltransferase RgtA/B/C/D-like domain-containing protein</fullName>
    </recommendedName>
</protein>
<dbReference type="RefSeq" id="WP_107568957.1">
    <property type="nucleotide sequence ID" value="NZ_PYYB01000001.1"/>
</dbReference>
<comment type="caution">
    <text evidence="2">The sequence shown here is derived from an EMBL/GenBank/DDBJ whole genome shotgun (WGS) entry which is preliminary data.</text>
</comment>
<evidence type="ECO:0008006" key="4">
    <source>
        <dbReference type="Google" id="ProtNLM"/>
    </source>
</evidence>
<feature type="transmembrane region" description="Helical" evidence="1">
    <location>
        <begin position="271"/>
        <end position="293"/>
    </location>
</feature>
<evidence type="ECO:0000313" key="2">
    <source>
        <dbReference type="EMBL" id="PTL60312.1"/>
    </source>
</evidence>
<feature type="transmembrane region" description="Helical" evidence="1">
    <location>
        <begin position="107"/>
        <end position="124"/>
    </location>
</feature>
<feature type="transmembrane region" description="Helical" evidence="1">
    <location>
        <begin position="80"/>
        <end position="100"/>
    </location>
</feature>
<dbReference type="Proteomes" id="UP000240739">
    <property type="component" value="Unassembled WGS sequence"/>
</dbReference>
<sequence>MDARPIARATAAVALVAGALWSLFDGGFVNYDAAYGLLWGEQVARGMNPEFVVPLAPTPKPLAMLLGLVLSPLGDEATTGLRVLSFLTLGALAVVAFSCARAIGGRMAGAVAVALVLSSVPLLSFGTRGYLDVLFVALALGAARALARDAPAHHVAGLLAAGGLVRPEAWLLSAVHVAWVWRLDRRLPRALVAIAAAPVVIWTLCDLLVTGDPLWSLTGTRANVEALGRDTGLGALLTTAPRRIGEIVREPVLAGSVLAILVLARRPDRQTAVLAALGLLSLLSFAGLVLAGSPVIGRYLLLPSVVLIVLVGGAAGRVRLKDRPAVLVATVALAAITIAVAPAQLDRLSGLRSSLRAQTTIERDLEATAHAARRSGRCRPITVEGHRQVPVIARELDVRAASVRLYRGQVAGLSVVAATDRIRRLAALDRSVRPTSRTGAPTDTIVGRTGSWLLLSRC</sequence>
<dbReference type="AlphaFoldDB" id="A0A2T4UM45"/>
<feature type="transmembrane region" description="Helical" evidence="1">
    <location>
        <begin position="325"/>
        <end position="345"/>
    </location>
</feature>
<name>A0A2T4UM45_9ACTN</name>
<evidence type="ECO:0000256" key="1">
    <source>
        <dbReference type="SAM" id="Phobius"/>
    </source>
</evidence>
<evidence type="ECO:0000313" key="3">
    <source>
        <dbReference type="Proteomes" id="UP000240739"/>
    </source>
</evidence>
<organism evidence="2 3">
    <name type="scientific">Paraconexibacter algicola</name>
    <dbReference type="NCBI Taxonomy" id="2133960"/>
    <lineage>
        <taxon>Bacteria</taxon>
        <taxon>Bacillati</taxon>
        <taxon>Actinomycetota</taxon>
        <taxon>Thermoleophilia</taxon>
        <taxon>Solirubrobacterales</taxon>
        <taxon>Paraconexibacteraceae</taxon>
        <taxon>Paraconexibacter</taxon>
    </lineage>
</organism>
<feature type="transmembrane region" description="Helical" evidence="1">
    <location>
        <begin position="299"/>
        <end position="318"/>
    </location>
</feature>